<evidence type="ECO:0000313" key="2">
    <source>
        <dbReference type="EMBL" id="KFI89751.1"/>
    </source>
</evidence>
<dbReference type="RefSeq" id="WP_026645894.1">
    <property type="nucleotide sequence ID" value="NZ_CALLHR010000190.1"/>
</dbReference>
<comment type="caution">
    <text evidence="2">The sequence shown here is derived from an EMBL/GenBank/DDBJ whole genome shotgun (WGS) entry which is preliminary data.</text>
</comment>
<dbReference type="InterPro" id="IPR029033">
    <property type="entry name" value="His_PPase_superfam"/>
</dbReference>
<name>A0A087D2K1_BIFRU</name>
<dbReference type="SMART" id="SM00855">
    <property type="entry name" value="PGAM"/>
    <property type="match status" value="1"/>
</dbReference>
<keyword evidence="3" id="KW-1185">Reference proteome</keyword>
<dbReference type="PANTHER" id="PTHR20935">
    <property type="entry name" value="PHOSPHOGLYCERATE MUTASE-RELATED"/>
    <property type="match status" value="1"/>
</dbReference>
<dbReference type="InterPro" id="IPR013078">
    <property type="entry name" value="His_Pase_superF_clade-1"/>
</dbReference>
<dbReference type="eggNOG" id="COG2062">
    <property type="taxonomic scope" value="Bacteria"/>
</dbReference>
<dbReference type="Gene3D" id="3.40.50.1240">
    <property type="entry name" value="Phosphoglycerate mutase-like"/>
    <property type="match status" value="1"/>
</dbReference>
<dbReference type="AlphaFoldDB" id="A0A087D2K1"/>
<proteinExistence type="predicted"/>
<evidence type="ECO:0000313" key="3">
    <source>
        <dbReference type="Proteomes" id="UP000029078"/>
    </source>
</evidence>
<reference evidence="2 3" key="1">
    <citation type="submission" date="2014-03" db="EMBL/GenBank/DDBJ databases">
        <title>Genomics of Bifidobacteria.</title>
        <authorList>
            <person name="Ventura M."/>
            <person name="Milani C."/>
            <person name="Lugli G.A."/>
        </authorList>
    </citation>
    <scope>NUCLEOTIDE SEQUENCE [LARGE SCALE GENOMIC DNA]</scope>
    <source>
        <strain evidence="2 3">LMG 21811</strain>
    </source>
</reference>
<protein>
    <submittedName>
        <fullName evidence="2">Phosphohistidine phosphatase SixA</fullName>
    </submittedName>
</protein>
<gene>
    <name evidence="2" type="ORF">BRUM_0968</name>
</gene>
<dbReference type="GO" id="GO:0016787">
    <property type="term" value="F:hydrolase activity"/>
    <property type="evidence" value="ECO:0007669"/>
    <property type="project" value="UniProtKB-KW"/>
</dbReference>
<dbReference type="Pfam" id="PF00300">
    <property type="entry name" value="His_Phos_1"/>
    <property type="match status" value="1"/>
</dbReference>
<sequence length="186" mass="20496">MGTSLKKVAKKAKEYKYVLLVMRHAKTEPFGSDGNDSGRELTDKGRKQAKAVAKGLDAMKMVPDRIACSSATRARQTCDRLLKVFGDDPKVDYRQNLYEGGVQSVFDELAQTKDKHHRLLVLGHEPTVSIACQWLASAESDPTLLDMLNLGMSPASIAVFGSNEPFGKWQLHSGELIALLTAKDFE</sequence>
<dbReference type="EMBL" id="JGZL01000007">
    <property type="protein sequence ID" value="KFI89751.1"/>
    <property type="molecule type" value="Genomic_DNA"/>
</dbReference>
<dbReference type="InterPro" id="IPR051021">
    <property type="entry name" value="Mito_Ser/Thr_phosphatase"/>
</dbReference>
<accession>A0A087D2K1</accession>
<dbReference type="Proteomes" id="UP000029078">
    <property type="component" value="Unassembled WGS sequence"/>
</dbReference>
<keyword evidence="1" id="KW-0378">Hydrolase</keyword>
<dbReference type="STRING" id="78346.BRUM_0968"/>
<dbReference type="SUPFAM" id="SSF53254">
    <property type="entry name" value="Phosphoglycerate mutase-like"/>
    <property type="match status" value="1"/>
</dbReference>
<evidence type="ECO:0000256" key="1">
    <source>
        <dbReference type="ARBA" id="ARBA00022801"/>
    </source>
</evidence>
<dbReference type="CDD" id="cd07067">
    <property type="entry name" value="HP_PGM_like"/>
    <property type="match status" value="1"/>
</dbReference>
<organism evidence="2 3">
    <name type="scientific">Bifidobacterium ruminantium</name>
    <dbReference type="NCBI Taxonomy" id="78346"/>
    <lineage>
        <taxon>Bacteria</taxon>
        <taxon>Bacillati</taxon>
        <taxon>Actinomycetota</taxon>
        <taxon>Actinomycetes</taxon>
        <taxon>Bifidobacteriales</taxon>
        <taxon>Bifidobacteriaceae</taxon>
        <taxon>Bifidobacterium</taxon>
    </lineage>
</organism>
<dbReference type="PANTHER" id="PTHR20935:SF1">
    <property type="entry name" value="SLL1549 PROTEIN"/>
    <property type="match status" value="1"/>
</dbReference>